<dbReference type="GO" id="GO:0016020">
    <property type="term" value="C:membrane"/>
    <property type="evidence" value="ECO:0007669"/>
    <property type="project" value="GOC"/>
</dbReference>
<feature type="domain" description="Endonuclease/exonuclease/phosphatase" evidence="1">
    <location>
        <begin position="4"/>
        <end position="283"/>
    </location>
</feature>
<dbReference type="InterPro" id="IPR005135">
    <property type="entry name" value="Endo/exonuclease/phosphatase"/>
</dbReference>
<keyword evidence="3" id="KW-0378">Hydrolase</keyword>
<dbReference type="Proteomes" id="UP000536746">
    <property type="component" value="Unassembled WGS sequence"/>
</dbReference>
<dbReference type="GO" id="GO:0006506">
    <property type="term" value="P:GPI anchor biosynthetic process"/>
    <property type="evidence" value="ECO:0007669"/>
    <property type="project" value="TreeGrafter"/>
</dbReference>
<dbReference type="InterPro" id="IPR036691">
    <property type="entry name" value="Endo/exonu/phosph_ase_sf"/>
</dbReference>
<name>A0A246WW47_9BURK</name>
<reference evidence="2 5" key="2">
    <citation type="journal article" date="2020" name="Front. Plant Sci.">
        <title>Isolation of Rhizosphere Bacteria That Improve Quality and Water Stress Tolerance in Greenhouse Ornamentals.</title>
        <authorList>
            <person name="Nordstedt N.P."/>
            <person name="Jones M.L."/>
        </authorList>
    </citation>
    <scope>NUCLEOTIDE SEQUENCE [LARGE SCALE GENOMIC DNA]</scope>
    <source>
        <strain evidence="2 5">C6C2</strain>
    </source>
</reference>
<dbReference type="RefSeq" id="WP_079215542.1">
    <property type="nucleotide sequence ID" value="NZ_CP018845.1"/>
</dbReference>
<keyword evidence="3" id="KW-0255">Endonuclease</keyword>
<evidence type="ECO:0000259" key="1">
    <source>
        <dbReference type="Pfam" id="PF03372"/>
    </source>
</evidence>
<evidence type="ECO:0000313" key="5">
    <source>
        <dbReference type="Proteomes" id="UP000536746"/>
    </source>
</evidence>
<protein>
    <submittedName>
        <fullName evidence="3">Endonuclease</fullName>
    </submittedName>
</protein>
<evidence type="ECO:0000313" key="4">
    <source>
        <dbReference type="Proteomes" id="UP000197596"/>
    </source>
</evidence>
<accession>A0A246WW47</accession>
<dbReference type="EMBL" id="NJGU01000001">
    <property type="protein sequence ID" value="OWY31222.1"/>
    <property type="molecule type" value="Genomic_DNA"/>
</dbReference>
<dbReference type="PANTHER" id="PTHR14859:SF0">
    <property type="entry name" value="ENDONUCLEASE_EXONUCLEASE_PHOSPHATASE FAMILY PROTEIN, EXPRESSED"/>
    <property type="match status" value="1"/>
</dbReference>
<evidence type="ECO:0000313" key="3">
    <source>
        <dbReference type="EMBL" id="OWY31222.1"/>
    </source>
</evidence>
<dbReference type="OrthoDB" id="5294090at2"/>
<dbReference type="Pfam" id="PF03372">
    <property type="entry name" value="Exo_endo_phos"/>
    <property type="match status" value="1"/>
</dbReference>
<dbReference type="GO" id="GO:0004519">
    <property type="term" value="F:endonuclease activity"/>
    <property type="evidence" value="ECO:0007669"/>
    <property type="project" value="UniProtKB-KW"/>
</dbReference>
<reference evidence="3 4" key="1">
    <citation type="submission" date="2017-06" db="EMBL/GenBank/DDBJ databases">
        <title>Herbaspirillum phytohormonus sp. nov., isolated from the root nodule of Robinia pseudoacacia in lead-zinc mine.</title>
        <authorList>
            <person name="Fan M."/>
            <person name="Lin Y."/>
        </authorList>
    </citation>
    <scope>NUCLEOTIDE SEQUENCE [LARGE SCALE GENOMIC DNA]</scope>
    <source>
        <strain evidence="3 4">HZ10</strain>
    </source>
</reference>
<gene>
    <name evidence="3" type="ORF">CEJ42_04025</name>
    <name evidence="2" type="ORF">HNO84_04540</name>
</gene>
<comment type="caution">
    <text evidence="3">The sequence shown here is derived from an EMBL/GenBank/DDBJ whole genome shotgun (WGS) entry which is preliminary data.</text>
</comment>
<evidence type="ECO:0000313" key="2">
    <source>
        <dbReference type="EMBL" id="NUU00855.1"/>
    </source>
</evidence>
<keyword evidence="5" id="KW-1185">Reference proteome</keyword>
<dbReference type="InterPro" id="IPR051916">
    <property type="entry name" value="GPI-anchor_lipid_remodeler"/>
</dbReference>
<dbReference type="AlphaFoldDB" id="A0A246WW47"/>
<keyword evidence="3" id="KW-0540">Nuclease</keyword>
<dbReference type="Gene3D" id="3.60.10.10">
    <property type="entry name" value="Endonuclease/exonuclease/phosphatase"/>
    <property type="match status" value="1"/>
</dbReference>
<dbReference type="SUPFAM" id="SSF56219">
    <property type="entry name" value="DNase I-like"/>
    <property type="match status" value="1"/>
</dbReference>
<dbReference type="EMBL" id="JABFMT010000003">
    <property type="protein sequence ID" value="NUU00855.1"/>
    <property type="molecule type" value="Genomic_DNA"/>
</dbReference>
<dbReference type="PANTHER" id="PTHR14859">
    <property type="entry name" value="CALCOFLUOR WHITE HYPERSENSITIVE PROTEIN PRECURSOR"/>
    <property type="match status" value="1"/>
</dbReference>
<dbReference type="Proteomes" id="UP000197596">
    <property type="component" value="Unassembled WGS sequence"/>
</dbReference>
<proteinExistence type="predicted"/>
<organism evidence="3 4">
    <name type="scientific">Herbaspirillum robiniae</name>
    <dbReference type="NCBI Taxonomy" id="2014887"/>
    <lineage>
        <taxon>Bacteria</taxon>
        <taxon>Pseudomonadati</taxon>
        <taxon>Pseudomonadota</taxon>
        <taxon>Betaproteobacteria</taxon>
        <taxon>Burkholderiales</taxon>
        <taxon>Oxalobacteraceae</taxon>
        <taxon>Herbaspirillum</taxon>
    </lineage>
</organism>
<sequence>MKLISWNIQWARGMDGRVDPARIVRDARAMGDFDVLCLQEVGANYPAPGLAGSAGENQFEQFAQLLPGFTPVPIAGVDVIGADGSRRCFGNMVLSRLPVLRVLRHQLPWPVDPNVISMPRTLLEVTLESPLGPLRVMNTHLEYYSALQRRAQVEAIRRCHEETCGRAAGEMAADRRGSPYHAFPHATKTILTGDFNFRPEDPLHARLQEPFPGRDGRDSPHVPRLVDAWRHLRGNQAHPINVGLYDRQQWPEAFTCDFIFASEDLLPHVTGFSVDGHTQSSDHQPQLLELQ</sequence>